<feature type="chain" id="PRO_5047330346" evidence="1">
    <location>
        <begin position="20"/>
        <end position="154"/>
    </location>
</feature>
<keyword evidence="1" id="KW-0732">Signal</keyword>
<sequence>MLTPLVIVGIMACFSVAQAEDSGVLTECRQVGAVRVATSKGLDSKAKNALDAMSQQLRAVGTDRLLRIEGDDGTGRTPEESLTRSLMLAKNVQLYLASRHALDLDVYLATATAPGTGRTVRIYACPKQFDVEILDLPRNITDNKRDFHPSVPDR</sequence>
<proteinExistence type="predicted"/>
<protein>
    <submittedName>
        <fullName evidence="2">Uncharacterized protein</fullName>
    </submittedName>
</protein>
<dbReference type="RefSeq" id="WP_214175158.1">
    <property type="nucleotide sequence ID" value="NZ_JAHCVK010000002.1"/>
</dbReference>
<comment type="caution">
    <text evidence="2">The sequence shown here is derived from an EMBL/GenBank/DDBJ whole genome shotgun (WGS) entry which is preliminary data.</text>
</comment>
<reference evidence="2 3" key="1">
    <citation type="submission" date="2021-05" db="EMBL/GenBank/DDBJ databases">
        <title>The draft genome of Geobacter luticola JCM 17780.</title>
        <authorList>
            <person name="Xu Z."/>
            <person name="Masuda Y."/>
            <person name="Itoh H."/>
            <person name="Senoo K."/>
        </authorList>
    </citation>
    <scope>NUCLEOTIDE SEQUENCE [LARGE SCALE GENOMIC DNA]</scope>
    <source>
        <strain evidence="2 3">JCM 17780</strain>
    </source>
</reference>
<evidence type="ECO:0000256" key="1">
    <source>
        <dbReference type="SAM" id="SignalP"/>
    </source>
</evidence>
<organism evidence="2 3">
    <name type="scientific">Geomobilimonas luticola</name>
    <dbReference type="NCBI Taxonomy" id="1114878"/>
    <lineage>
        <taxon>Bacteria</taxon>
        <taxon>Pseudomonadati</taxon>
        <taxon>Thermodesulfobacteriota</taxon>
        <taxon>Desulfuromonadia</taxon>
        <taxon>Geobacterales</taxon>
        <taxon>Geobacteraceae</taxon>
        <taxon>Geomobilimonas</taxon>
    </lineage>
</organism>
<gene>
    <name evidence="2" type="ORF">KI810_08955</name>
</gene>
<evidence type="ECO:0000313" key="2">
    <source>
        <dbReference type="EMBL" id="MBT0653182.1"/>
    </source>
</evidence>
<feature type="signal peptide" evidence="1">
    <location>
        <begin position="1"/>
        <end position="19"/>
    </location>
</feature>
<dbReference type="Proteomes" id="UP000756860">
    <property type="component" value="Unassembled WGS sequence"/>
</dbReference>
<keyword evidence="3" id="KW-1185">Reference proteome</keyword>
<accession>A0ABS5SCS8</accession>
<evidence type="ECO:0000313" key="3">
    <source>
        <dbReference type="Proteomes" id="UP000756860"/>
    </source>
</evidence>
<name>A0ABS5SCS8_9BACT</name>
<dbReference type="EMBL" id="JAHCVK010000002">
    <property type="protein sequence ID" value="MBT0653182.1"/>
    <property type="molecule type" value="Genomic_DNA"/>
</dbReference>